<dbReference type="InterPro" id="IPR000086">
    <property type="entry name" value="NUDIX_hydrolase_dom"/>
</dbReference>
<dbReference type="Pfam" id="PF00293">
    <property type="entry name" value="NUDIX"/>
    <property type="match status" value="1"/>
</dbReference>
<dbReference type="GO" id="GO:0019693">
    <property type="term" value="P:ribose phosphate metabolic process"/>
    <property type="evidence" value="ECO:0007669"/>
    <property type="project" value="TreeGrafter"/>
</dbReference>
<sequence length="286" mass="31989">MRATFLLRSYRISTTTLRPTTSNLPRQHIRTMTKQSAQQAQQPEILGTEEYKTDAKWLKLEKINWKDQDGKERAWEVANRSTRPKGGVDSVHILALLHHPNKPTSTIFIEQYRPPVASTVIELPAGLIDEGEDAATSALRELHEETGYGGGKHGGEAKVAHISSVLAKDPGMTGANMYLVTIDVHLSENDPEPEQHLDDVGTLAVLSKNPADERKVDLVSGRAHCEESSPSQIPHQASSRYAIFFIDLSCMSNNTCSYRLRQKRLHSRHYSSFYCYRLGAPSSLRI</sequence>
<dbReference type="SUPFAM" id="SSF55811">
    <property type="entry name" value="Nudix"/>
    <property type="match status" value="1"/>
</dbReference>
<dbReference type="Proteomes" id="UP000094065">
    <property type="component" value="Unassembled WGS sequence"/>
</dbReference>
<evidence type="ECO:0000313" key="3">
    <source>
        <dbReference type="EMBL" id="ODN84248.1"/>
    </source>
</evidence>
<evidence type="ECO:0000259" key="2">
    <source>
        <dbReference type="PROSITE" id="PS51462"/>
    </source>
</evidence>
<dbReference type="InterPro" id="IPR015797">
    <property type="entry name" value="NUDIX_hydrolase-like_dom_sf"/>
</dbReference>
<protein>
    <recommendedName>
        <fullName evidence="2">Nudix hydrolase domain-containing protein</fullName>
    </recommendedName>
</protein>
<keyword evidence="1" id="KW-0378">Hydrolase</keyword>
<accession>A0A1E3I6Y0</accession>
<gene>
    <name evidence="3" type="ORF">L202_00239</name>
</gene>
<dbReference type="STRING" id="1295533.A0A1E3I6Y0"/>
<proteinExistence type="predicted"/>
<comment type="caution">
    <text evidence="3">The sequence shown here is derived from an EMBL/GenBank/DDBJ whole genome shotgun (WGS) entry which is preliminary data.</text>
</comment>
<dbReference type="GeneID" id="30151548"/>
<evidence type="ECO:0000313" key="4">
    <source>
        <dbReference type="Proteomes" id="UP000094065"/>
    </source>
</evidence>
<name>A0A1E3I6Y0_9TREE</name>
<dbReference type="EMBL" id="AWGJ01000001">
    <property type="protein sequence ID" value="ODN84248.1"/>
    <property type="molecule type" value="Genomic_DNA"/>
</dbReference>
<dbReference type="AlphaFoldDB" id="A0A1E3I6Y0"/>
<reference evidence="3 4" key="1">
    <citation type="submission" date="2016-06" db="EMBL/GenBank/DDBJ databases">
        <title>Evolution of pathogenesis and genome organization in the Tremellales.</title>
        <authorList>
            <person name="Cuomo C."/>
            <person name="Litvintseva A."/>
            <person name="Heitman J."/>
            <person name="Chen Y."/>
            <person name="Sun S."/>
            <person name="Springer D."/>
            <person name="Dromer F."/>
            <person name="Young S."/>
            <person name="Zeng Q."/>
            <person name="Chapman S."/>
            <person name="Gujja S."/>
            <person name="Saif S."/>
            <person name="Birren B."/>
        </authorList>
    </citation>
    <scope>NUCLEOTIDE SEQUENCE [LARGE SCALE GENOMIC DNA]</scope>
    <source>
        <strain evidence="3 4">CBS 6039</strain>
    </source>
</reference>
<dbReference type="PANTHER" id="PTHR11839">
    <property type="entry name" value="UDP/ADP-SUGAR PYROPHOSPHATASE"/>
    <property type="match status" value="1"/>
</dbReference>
<keyword evidence="4" id="KW-1185">Reference proteome</keyword>
<dbReference type="PANTHER" id="PTHR11839:SF1">
    <property type="entry name" value="ADP-SUGAR PYROPHOSPHATASE"/>
    <property type="match status" value="1"/>
</dbReference>
<dbReference type="PROSITE" id="PS51462">
    <property type="entry name" value="NUDIX"/>
    <property type="match status" value="1"/>
</dbReference>
<dbReference type="GO" id="GO:0047631">
    <property type="term" value="F:ADP-ribose diphosphatase activity"/>
    <property type="evidence" value="ECO:0007669"/>
    <property type="project" value="TreeGrafter"/>
</dbReference>
<dbReference type="Gene3D" id="3.90.79.10">
    <property type="entry name" value="Nucleoside Triphosphate Pyrophosphohydrolase"/>
    <property type="match status" value="1"/>
</dbReference>
<dbReference type="OrthoDB" id="10249920at2759"/>
<dbReference type="RefSeq" id="XP_018998051.1">
    <property type="nucleotide sequence ID" value="XM_019133346.1"/>
</dbReference>
<organism evidence="3 4">
    <name type="scientific">Cryptococcus amylolentus CBS 6039</name>
    <dbReference type="NCBI Taxonomy" id="1295533"/>
    <lineage>
        <taxon>Eukaryota</taxon>
        <taxon>Fungi</taxon>
        <taxon>Dikarya</taxon>
        <taxon>Basidiomycota</taxon>
        <taxon>Agaricomycotina</taxon>
        <taxon>Tremellomycetes</taxon>
        <taxon>Tremellales</taxon>
        <taxon>Cryptococcaceae</taxon>
        <taxon>Cryptococcus</taxon>
    </lineage>
</organism>
<feature type="domain" description="Nudix hydrolase" evidence="2">
    <location>
        <begin position="86"/>
        <end position="231"/>
    </location>
</feature>
<dbReference type="GO" id="GO:0006753">
    <property type="term" value="P:nucleoside phosphate metabolic process"/>
    <property type="evidence" value="ECO:0007669"/>
    <property type="project" value="TreeGrafter"/>
</dbReference>
<evidence type="ECO:0000256" key="1">
    <source>
        <dbReference type="ARBA" id="ARBA00022801"/>
    </source>
</evidence>
<dbReference type="GO" id="GO:0005634">
    <property type="term" value="C:nucleus"/>
    <property type="evidence" value="ECO:0007669"/>
    <property type="project" value="TreeGrafter"/>
</dbReference>